<dbReference type="PANTHER" id="PTHR32089">
    <property type="entry name" value="METHYL-ACCEPTING CHEMOTAXIS PROTEIN MCPB"/>
    <property type="match status" value="1"/>
</dbReference>
<evidence type="ECO:0000313" key="6">
    <source>
        <dbReference type="EMBL" id="GLS44980.1"/>
    </source>
</evidence>
<organism evidence="7 8">
    <name type="scientific">Methylobacterium brachythecii</name>
    <dbReference type="NCBI Taxonomy" id="1176177"/>
    <lineage>
        <taxon>Bacteria</taxon>
        <taxon>Pseudomonadati</taxon>
        <taxon>Pseudomonadota</taxon>
        <taxon>Alphaproteobacteria</taxon>
        <taxon>Hyphomicrobiales</taxon>
        <taxon>Methylobacteriaceae</taxon>
        <taxon>Methylobacterium</taxon>
    </lineage>
</organism>
<dbReference type="AlphaFoldDB" id="A0A7W6AMS1"/>
<dbReference type="Pfam" id="PF00672">
    <property type="entry name" value="HAMP"/>
    <property type="match status" value="1"/>
</dbReference>
<dbReference type="InterPro" id="IPR004089">
    <property type="entry name" value="MCPsignal_dom"/>
</dbReference>
<name>A0A7W6AMS1_9HYPH</name>
<dbReference type="GO" id="GO:0006935">
    <property type="term" value="P:chemotaxis"/>
    <property type="evidence" value="ECO:0007669"/>
    <property type="project" value="InterPro"/>
</dbReference>
<keyword evidence="9" id="KW-1185">Reference proteome</keyword>
<evidence type="ECO:0000259" key="4">
    <source>
        <dbReference type="PROSITE" id="PS50111"/>
    </source>
</evidence>
<evidence type="ECO:0000259" key="5">
    <source>
        <dbReference type="PROSITE" id="PS50885"/>
    </source>
</evidence>
<sequence>MAETMTRLASGDLQTRLPALTRRDEIGSIARAIGVFHAKLVENRELVGEQQATRERSEAERRSAILQLADQLEDEIGRAARDLSSAADAMSETAGTVSHVVDETRSRAFTVAAASEQASINVRMVASAAEELTASLSEISAQVVRSTDIARHAASDVARTDETVRALEAAASRIGDVVGLIASIAGQTNLLALNATIEAARAGEAGRGFAVVAGEVKALAAQTAKATDEIRSQIDGVRDVAGRTVHGLAEIGATVREMDAIASSIAATVEQQRAATQEIAANVLEAAHGTEDVTQTITVVGQDAERAAGAAQDALGVARRVAGQSSELETIVGRFLAQVR</sequence>
<dbReference type="Proteomes" id="UP001156881">
    <property type="component" value="Unassembled WGS sequence"/>
</dbReference>
<reference evidence="9" key="2">
    <citation type="journal article" date="2019" name="Int. J. Syst. Evol. Microbiol.">
        <title>The Global Catalogue of Microorganisms (GCM) 10K type strain sequencing project: providing services to taxonomists for standard genome sequencing and annotation.</title>
        <authorList>
            <consortium name="The Broad Institute Genomics Platform"/>
            <consortium name="The Broad Institute Genome Sequencing Center for Infectious Disease"/>
            <person name="Wu L."/>
            <person name="Ma J."/>
        </authorList>
    </citation>
    <scope>NUCLEOTIDE SEQUENCE [LARGE SCALE GENOMIC DNA]</scope>
    <source>
        <strain evidence="9">NBRC 107710</strain>
    </source>
</reference>
<dbReference type="SUPFAM" id="SSF58104">
    <property type="entry name" value="Methyl-accepting chemotaxis protein (MCP) signaling domain"/>
    <property type="match status" value="1"/>
</dbReference>
<evidence type="ECO:0000313" key="8">
    <source>
        <dbReference type="Proteomes" id="UP000517759"/>
    </source>
</evidence>
<dbReference type="InterPro" id="IPR003660">
    <property type="entry name" value="HAMP_dom"/>
</dbReference>
<accession>A0A7W6AMS1</accession>
<dbReference type="EMBL" id="JACIDN010000008">
    <property type="protein sequence ID" value="MBB3904674.1"/>
    <property type="molecule type" value="Genomic_DNA"/>
</dbReference>
<dbReference type="Pfam" id="PF00015">
    <property type="entry name" value="MCPsignal"/>
    <property type="match status" value="1"/>
</dbReference>
<evidence type="ECO:0000256" key="2">
    <source>
        <dbReference type="ARBA" id="ARBA00029447"/>
    </source>
</evidence>
<proteinExistence type="inferred from homology"/>
<feature type="domain" description="HAMP" evidence="5">
    <location>
        <begin position="1"/>
        <end position="45"/>
    </location>
</feature>
<evidence type="ECO:0000313" key="9">
    <source>
        <dbReference type="Proteomes" id="UP001156881"/>
    </source>
</evidence>
<dbReference type="Gene3D" id="1.10.287.950">
    <property type="entry name" value="Methyl-accepting chemotaxis protein"/>
    <property type="match status" value="1"/>
</dbReference>
<evidence type="ECO:0000256" key="3">
    <source>
        <dbReference type="PROSITE-ProRule" id="PRU00284"/>
    </source>
</evidence>
<protein>
    <submittedName>
        <fullName evidence="7">Methyl-accepting chemotaxis protein</fullName>
    </submittedName>
</protein>
<dbReference type="PANTHER" id="PTHR32089:SF112">
    <property type="entry name" value="LYSOZYME-LIKE PROTEIN-RELATED"/>
    <property type="match status" value="1"/>
</dbReference>
<gene>
    <name evidence="6" type="ORF">GCM10007884_29690</name>
    <name evidence="7" type="ORF">GGR33_004197</name>
</gene>
<evidence type="ECO:0000256" key="1">
    <source>
        <dbReference type="ARBA" id="ARBA00023224"/>
    </source>
</evidence>
<feature type="domain" description="Methyl-accepting transducer" evidence="4">
    <location>
        <begin position="79"/>
        <end position="322"/>
    </location>
</feature>
<reference evidence="6" key="4">
    <citation type="submission" date="2023-01" db="EMBL/GenBank/DDBJ databases">
        <title>Draft genome sequence of Methylobacterium brachythecii strain NBRC 107710.</title>
        <authorList>
            <person name="Sun Q."/>
            <person name="Mori K."/>
        </authorList>
    </citation>
    <scope>NUCLEOTIDE SEQUENCE</scope>
    <source>
        <strain evidence="6">NBRC 107710</strain>
    </source>
</reference>
<dbReference type="PROSITE" id="PS50885">
    <property type="entry name" value="HAMP"/>
    <property type="match status" value="1"/>
</dbReference>
<dbReference type="SMART" id="SM00283">
    <property type="entry name" value="MA"/>
    <property type="match status" value="1"/>
</dbReference>
<comment type="similarity">
    <text evidence="2">Belongs to the methyl-accepting chemotaxis (MCP) protein family.</text>
</comment>
<dbReference type="CDD" id="cd06225">
    <property type="entry name" value="HAMP"/>
    <property type="match status" value="1"/>
</dbReference>
<dbReference type="GO" id="GO:0016020">
    <property type="term" value="C:membrane"/>
    <property type="evidence" value="ECO:0007669"/>
    <property type="project" value="InterPro"/>
</dbReference>
<dbReference type="InterPro" id="IPR004090">
    <property type="entry name" value="Chemotax_Me-accpt_rcpt"/>
</dbReference>
<reference evidence="7 8" key="3">
    <citation type="submission" date="2020-08" db="EMBL/GenBank/DDBJ databases">
        <title>Genomic Encyclopedia of Type Strains, Phase IV (KMG-IV): sequencing the most valuable type-strain genomes for metagenomic binning, comparative biology and taxonomic classification.</title>
        <authorList>
            <person name="Goeker M."/>
        </authorList>
    </citation>
    <scope>NUCLEOTIDE SEQUENCE [LARGE SCALE GENOMIC DNA]</scope>
    <source>
        <strain evidence="7 8">DSM 24105</strain>
    </source>
</reference>
<reference evidence="6" key="1">
    <citation type="journal article" date="2014" name="Int. J. Syst. Evol. Microbiol.">
        <title>Complete genome of a new Firmicutes species belonging to the dominant human colonic microbiota ('Ruminococcus bicirculans') reveals two chromosomes and a selective capacity to utilize plant glucans.</title>
        <authorList>
            <consortium name="NISC Comparative Sequencing Program"/>
            <person name="Wegmann U."/>
            <person name="Louis P."/>
            <person name="Goesmann A."/>
            <person name="Henrissat B."/>
            <person name="Duncan S.H."/>
            <person name="Flint H.J."/>
        </authorList>
    </citation>
    <scope>NUCLEOTIDE SEQUENCE</scope>
    <source>
        <strain evidence="6">NBRC 107710</strain>
    </source>
</reference>
<evidence type="ECO:0000313" key="7">
    <source>
        <dbReference type="EMBL" id="MBB3904674.1"/>
    </source>
</evidence>
<dbReference type="PRINTS" id="PR00260">
    <property type="entry name" value="CHEMTRNSDUCR"/>
</dbReference>
<dbReference type="GO" id="GO:0004888">
    <property type="term" value="F:transmembrane signaling receptor activity"/>
    <property type="evidence" value="ECO:0007669"/>
    <property type="project" value="InterPro"/>
</dbReference>
<dbReference type="Proteomes" id="UP000517759">
    <property type="component" value="Unassembled WGS sequence"/>
</dbReference>
<dbReference type="PROSITE" id="PS50111">
    <property type="entry name" value="CHEMOTAXIS_TRANSDUC_2"/>
    <property type="match status" value="1"/>
</dbReference>
<dbReference type="GO" id="GO:0007165">
    <property type="term" value="P:signal transduction"/>
    <property type="evidence" value="ECO:0007669"/>
    <property type="project" value="UniProtKB-KW"/>
</dbReference>
<dbReference type="Gene3D" id="1.10.8.500">
    <property type="entry name" value="HAMP domain in histidine kinase"/>
    <property type="match status" value="1"/>
</dbReference>
<comment type="caution">
    <text evidence="7">The sequence shown here is derived from an EMBL/GenBank/DDBJ whole genome shotgun (WGS) entry which is preliminary data.</text>
</comment>
<dbReference type="EMBL" id="BSPG01000017">
    <property type="protein sequence ID" value="GLS44980.1"/>
    <property type="molecule type" value="Genomic_DNA"/>
</dbReference>
<keyword evidence="1 3" id="KW-0807">Transducer</keyword>